<proteinExistence type="predicted"/>
<accession>G0IZ80</accession>
<dbReference type="EMBL" id="CP002955">
    <property type="protein sequence ID" value="AEL23859.1"/>
    <property type="molecule type" value="Genomic_DNA"/>
</dbReference>
<gene>
    <name evidence="1" type="ordered locus">Cycma_0074</name>
</gene>
<evidence type="ECO:0000313" key="2">
    <source>
        <dbReference type="Proteomes" id="UP000001635"/>
    </source>
</evidence>
<dbReference type="HOGENOM" id="CLU_145898_0_0_10"/>
<dbReference type="RefSeq" id="WP_014018158.1">
    <property type="nucleotide sequence ID" value="NC_015914.1"/>
</dbReference>
<protein>
    <submittedName>
        <fullName evidence="1">Uncharacterized protein</fullName>
    </submittedName>
</protein>
<dbReference type="KEGG" id="cmr:Cycma_0074"/>
<evidence type="ECO:0000313" key="1">
    <source>
        <dbReference type="EMBL" id="AEL23859.1"/>
    </source>
</evidence>
<organism evidence="1 2">
    <name type="scientific">Cyclobacterium marinum (strain ATCC 25205 / DSM 745 / LMG 13164 / NCIMB 1802)</name>
    <name type="common">Flectobacillus marinus</name>
    <dbReference type="NCBI Taxonomy" id="880070"/>
    <lineage>
        <taxon>Bacteria</taxon>
        <taxon>Pseudomonadati</taxon>
        <taxon>Bacteroidota</taxon>
        <taxon>Cytophagia</taxon>
        <taxon>Cytophagales</taxon>
        <taxon>Cyclobacteriaceae</taxon>
        <taxon>Cyclobacterium</taxon>
    </lineage>
</organism>
<name>G0IZ80_CYCMS</name>
<dbReference type="Proteomes" id="UP000001635">
    <property type="component" value="Chromosome"/>
</dbReference>
<dbReference type="AlphaFoldDB" id="G0IZ80"/>
<dbReference type="OrthoDB" id="881421at2"/>
<dbReference type="STRING" id="880070.Cycma_0074"/>
<reference evidence="2" key="1">
    <citation type="submission" date="2011-07" db="EMBL/GenBank/DDBJ databases">
        <title>The complete genome of Cyclobacterium marinum DSM 745.</title>
        <authorList>
            <person name="Lucas S."/>
            <person name="Han J."/>
            <person name="Lapidus A."/>
            <person name="Bruce D."/>
            <person name="Goodwin L."/>
            <person name="Pitluck S."/>
            <person name="Peters L."/>
            <person name="Kyrpides N."/>
            <person name="Mavromatis K."/>
            <person name="Ivanova N."/>
            <person name="Ovchinnikova G."/>
            <person name="Chertkov O."/>
            <person name="Detter J.C."/>
            <person name="Tapia R."/>
            <person name="Han C."/>
            <person name="Land M."/>
            <person name="Hauser L."/>
            <person name="Markowitz V."/>
            <person name="Cheng J.-F."/>
            <person name="Hugenholtz P."/>
            <person name="Woyke T."/>
            <person name="Wu D."/>
            <person name="Tindall B."/>
            <person name="Schuetze A."/>
            <person name="Brambilla E."/>
            <person name="Klenk H.-P."/>
            <person name="Eisen J.A."/>
        </authorList>
    </citation>
    <scope>NUCLEOTIDE SEQUENCE [LARGE SCALE GENOMIC DNA]</scope>
    <source>
        <strain evidence="2">ATCC 25205 / DSM 745 / LMG 13164 / NCIMB 1802</strain>
    </source>
</reference>
<keyword evidence="2" id="KW-1185">Reference proteome</keyword>
<sequence>METLFNKIVARISTEVPEIKWTDLDKGQINNFDIKPPILYPAVLIGLQLSRTLDMDNAGKVQECNALVNIRLVVDYSGNTSAVTPEAEREKSMAYFRLADKVYKALQGWGDPAFNELSRQSLREEQRPDGLKVINMPFTTAYIDR</sequence>
<dbReference type="eggNOG" id="ENOG50332R5">
    <property type="taxonomic scope" value="Bacteria"/>
</dbReference>